<gene>
    <name evidence="1" type="ORF">LTR97_006819</name>
</gene>
<protein>
    <submittedName>
        <fullName evidence="1">Uncharacterized protein</fullName>
    </submittedName>
</protein>
<proteinExistence type="predicted"/>
<reference evidence="1" key="1">
    <citation type="submission" date="2023-08" db="EMBL/GenBank/DDBJ databases">
        <title>Black Yeasts Isolated from many extreme environments.</title>
        <authorList>
            <person name="Coleine C."/>
            <person name="Stajich J.E."/>
            <person name="Selbmann L."/>
        </authorList>
    </citation>
    <scope>NUCLEOTIDE SEQUENCE</scope>
    <source>
        <strain evidence="1">CCFEE 5810</strain>
    </source>
</reference>
<dbReference type="Proteomes" id="UP001310594">
    <property type="component" value="Unassembled WGS sequence"/>
</dbReference>
<accession>A0AAN7W8S4</accession>
<evidence type="ECO:0000313" key="2">
    <source>
        <dbReference type="Proteomes" id="UP001310594"/>
    </source>
</evidence>
<evidence type="ECO:0000313" key="1">
    <source>
        <dbReference type="EMBL" id="KAK5697860.1"/>
    </source>
</evidence>
<dbReference type="EMBL" id="JAVRQU010000010">
    <property type="protein sequence ID" value="KAK5697860.1"/>
    <property type="molecule type" value="Genomic_DNA"/>
</dbReference>
<comment type="caution">
    <text evidence="1">The sequence shown here is derived from an EMBL/GenBank/DDBJ whole genome shotgun (WGS) entry which is preliminary data.</text>
</comment>
<sequence length="195" mass="21516">MARLQPDNSPQFFYTSTPRAPAFDSAGFPALERNLFTDIFTTSTTTLGYDKFGAIVDGVHPKTIYYRVDSRVVDTEATAPAVSMAGGKAVQAKAGFYKVLRPGDDEKFPRLAITTSKKADLTQIRSHTIYPDMVTARTTPVTIPPRGSILTCAKMGELFMLAHIYKKIPPIILRGWYPACSNAKGYPLTYRKQLG</sequence>
<dbReference type="AlphaFoldDB" id="A0AAN7W8S4"/>
<name>A0AAN7W8S4_9PEZI</name>
<organism evidence="1 2">
    <name type="scientific">Elasticomyces elasticus</name>
    <dbReference type="NCBI Taxonomy" id="574655"/>
    <lineage>
        <taxon>Eukaryota</taxon>
        <taxon>Fungi</taxon>
        <taxon>Dikarya</taxon>
        <taxon>Ascomycota</taxon>
        <taxon>Pezizomycotina</taxon>
        <taxon>Dothideomycetes</taxon>
        <taxon>Dothideomycetidae</taxon>
        <taxon>Mycosphaerellales</taxon>
        <taxon>Teratosphaeriaceae</taxon>
        <taxon>Elasticomyces</taxon>
    </lineage>
</organism>